<organism evidence="3 4">
    <name type="scientific">Frigoriglobus tundricola</name>
    <dbReference type="NCBI Taxonomy" id="2774151"/>
    <lineage>
        <taxon>Bacteria</taxon>
        <taxon>Pseudomonadati</taxon>
        <taxon>Planctomycetota</taxon>
        <taxon>Planctomycetia</taxon>
        <taxon>Gemmatales</taxon>
        <taxon>Gemmataceae</taxon>
        <taxon>Frigoriglobus</taxon>
    </lineage>
</organism>
<name>A0A6M5Z5S8_9BACT</name>
<feature type="transmembrane region" description="Helical" evidence="2">
    <location>
        <begin position="59"/>
        <end position="76"/>
    </location>
</feature>
<evidence type="ECO:0000313" key="3">
    <source>
        <dbReference type="EMBL" id="QJX01055.1"/>
    </source>
</evidence>
<dbReference type="RefSeq" id="WP_171475682.1">
    <property type="nucleotide sequence ID" value="NZ_CP053452.2"/>
</dbReference>
<proteinExistence type="predicted"/>
<dbReference type="AlphaFoldDB" id="A0A6M5Z5S8"/>
<feature type="region of interest" description="Disordered" evidence="1">
    <location>
        <begin position="263"/>
        <end position="304"/>
    </location>
</feature>
<keyword evidence="4" id="KW-1185">Reference proteome</keyword>
<keyword evidence="2" id="KW-0812">Transmembrane</keyword>
<gene>
    <name evidence="3" type="ORF">FTUN_8693</name>
</gene>
<feature type="transmembrane region" description="Helical" evidence="2">
    <location>
        <begin position="167"/>
        <end position="192"/>
    </location>
</feature>
<evidence type="ECO:0000313" key="4">
    <source>
        <dbReference type="Proteomes" id="UP000503447"/>
    </source>
</evidence>
<keyword evidence="2" id="KW-0472">Membrane</keyword>
<reference evidence="4" key="1">
    <citation type="submission" date="2020-05" db="EMBL/GenBank/DDBJ databases">
        <title>Frigoriglobus tundricola gen. nov., sp. nov., a psychrotolerant cellulolytic planctomycete of the family Gemmataceae with two divergent copies of 16S rRNA gene.</title>
        <authorList>
            <person name="Kulichevskaya I.S."/>
            <person name="Ivanova A.A."/>
            <person name="Naumoff D.G."/>
            <person name="Beletsky A.V."/>
            <person name="Rijpstra W.I.C."/>
            <person name="Sinninghe Damste J.S."/>
            <person name="Mardanov A.V."/>
            <person name="Ravin N.V."/>
            <person name="Dedysh S.N."/>
        </authorList>
    </citation>
    <scope>NUCLEOTIDE SEQUENCE [LARGE SCALE GENOMIC DNA]</scope>
    <source>
        <strain evidence="4">PL17</strain>
    </source>
</reference>
<feature type="transmembrane region" description="Helical" evidence="2">
    <location>
        <begin position="7"/>
        <end position="31"/>
    </location>
</feature>
<dbReference type="KEGG" id="ftj:FTUN_8693"/>
<dbReference type="Proteomes" id="UP000503447">
    <property type="component" value="Chromosome"/>
</dbReference>
<evidence type="ECO:0000256" key="1">
    <source>
        <dbReference type="SAM" id="MobiDB-lite"/>
    </source>
</evidence>
<evidence type="ECO:0000256" key="2">
    <source>
        <dbReference type="SAM" id="Phobius"/>
    </source>
</evidence>
<accession>A0A6M5Z5S8</accession>
<dbReference type="EMBL" id="CP053452">
    <property type="protein sequence ID" value="QJX01055.1"/>
    <property type="molecule type" value="Genomic_DNA"/>
</dbReference>
<sequence>MDLRALIFVPALAGAAVFAFVYFTFAAHYYLTILESTGSGAREVTWLRESITDNFWKPFYLAWLLVLWMGPAYVVGRTLAGSTGAAWVGFAVPVLTAWLLYPVSQLSSLSASSVWTPLTLQVFTRLAQKPGVTVAFLVLTLPVFALGGIAFRWAFLTEGEWHLLFTGVPLLAFAGFLYARLLGRLAFVLMFTKDLLKGKKKKKPKPMDATPPTSTNEPAHLPVEVSDPTPIMTPLDGEIVGYNVLIADDPPVPKKRVKAEVIEDDPPELGSAPISPRKPAPATSSRGARTWTDEDDDATPYNVNAPEAVPEECAPKRVFKPKAEDLALLDRRDAPKAPKQVWSAEVVVFFVQPGTISALMTLSLLGALAGAMVRVARQFNPAAGGE</sequence>
<feature type="region of interest" description="Disordered" evidence="1">
    <location>
        <begin position="200"/>
        <end position="223"/>
    </location>
</feature>
<feature type="transmembrane region" description="Helical" evidence="2">
    <location>
        <begin position="134"/>
        <end position="155"/>
    </location>
</feature>
<keyword evidence="2" id="KW-1133">Transmembrane helix</keyword>
<feature type="transmembrane region" description="Helical" evidence="2">
    <location>
        <begin position="83"/>
        <end position="101"/>
    </location>
</feature>
<protein>
    <submittedName>
        <fullName evidence="3">Uncharacterized protein</fullName>
    </submittedName>
</protein>